<reference evidence="1" key="1">
    <citation type="submission" date="2021-01" db="EMBL/GenBank/DDBJ databases">
        <title>Adiantum capillus-veneris genome.</title>
        <authorList>
            <person name="Fang Y."/>
            <person name="Liao Q."/>
        </authorList>
    </citation>
    <scope>NUCLEOTIDE SEQUENCE</scope>
    <source>
        <strain evidence="1">H3</strain>
        <tissue evidence="1">Leaf</tissue>
    </source>
</reference>
<name>A0A9D4ZG16_ADICA</name>
<protein>
    <submittedName>
        <fullName evidence="1">Uncharacterized protein</fullName>
    </submittedName>
</protein>
<organism evidence="1 2">
    <name type="scientific">Adiantum capillus-veneris</name>
    <name type="common">Maidenhair fern</name>
    <dbReference type="NCBI Taxonomy" id="13818"/>
    <lineage>
        <taxon>Eukaryota</taxon>
        <taxon>Viridiplantae</taxon>
        <taxon>Streptophyta</taxon>
        <taxon>Embryophyta</taxon>
        <taxon>Tracheophyta</taxon>
        <taxon>Polypodiopsida</taxon>
        <taxon>Polypodiidae</taxon>
        <taxon>Polypodiales</taxon>
        <taxon>Pteridineae</taxon>
        <taxon>Pteridaceae</taxon>
        <taxon>Vittarioideae</taxon>
        <taxon>Adiantum</taxon>
    </lineage>
</organism>
<sequence>MSMPSPNTSCATALFPSPSPTAPLRSSVSACHLSSKGSIATLVVCCRVALHQSGYSKVGYVCVEMGVQENVAGLNIPMNNGGRTIMMKQQSSFTMCLCRIFPSVATSESNSLLSLPPPRLVTFLSFFMATAWPLLSTALQTVAAPPLPKYWIAII</sequence>
<accession>A0A9D4ZG16</accession>
<proteinExistence type="predicted"/>
<dbReference type="AlphaFoldDB" id="A0A9D4ZG16"/>
<gene>
    <name evidence="1" type="ORF">GOP47_0010055</name>
</gene>
<dbReference type="OrthoDB" id="1895577at2759"/>
<comment type="caution">
    <text evidence="1">The sequence shown here is derived from an EMBL/GenBank/DDBJ whole genome shotgun (WGS) entry which is preliminary data.</text>
</comment>
<evidence type="ECO:0000313" key="1">
    <source>
        <dbReference type="EMBL" id="KAI5074094.1"/>
    </source>
</evidence>
<dbReference type="EMBL" id="JABFUD020000010">
    <property type="protein sequence ID" value="KAI5074094.1"/>
    <property type="molecule type" value="Genomic_DNA"/>
</dbReference>
<dbReference type="Proteomes" id="UP000886520">
    <property type="component" value="Chromosome 10"/>
</dbReference>
<keyword evidence="2" id="KW-1185">Reference proteome</keyword>
<evidence type="ECO:0000313" key="2">
    <source>
        <dbReference type="Proteomes" id="UP000886520"/>
    </source>
</evidence>